<dbReference type="Proteomes" id="UP001147695">
    <property type="component" value="Unassembled WGS sequence"/>
</dbReference>
<dbReference type="InterPro" id="IPR019775">
    <property type="entry name" value="WD40_repeat_CS"/>
</dbReference>
<dbReference type="InterPro" id="IPR027417">
    <property type="entry name" value="P-loop_NTPase"/>
</dbReference>
<dbReference type="SUPFAM" id="SSF50978">
    <property type="entry name" value="WD40 repeat-like"/>
    <property type="match status" value="1"/>
</dbReference>
<dbReference type="EMBL" id="JAPZBQ010000003">
    <property type="protein sequence ID" value="KAJ5339036.1"/>
    <property type="molecule type" value="Genomic_DNA"/>
</dbReference>
<dbReference type="InterPro" id="IPR020472">
    <property type="entry name" value="WD40_PAC1"/>
</dbReference>
<comment type="caution">
    <text evidence="5">The sequence shown here is derived from an EMBL/GenBank/DDBJ whole genome shotgun (WGS) entry which is preliminary data.</text>
</comment>
<keyword evidence="2" id="KW-0677">Repeat</keyword>
<protein>
    <recommendedName>
        <fullName evidence="4">NACHT domain-containing protein</fullName>
    </recommendedName>
</protein>
<sequence>MASRISFQGNNDGLEVGINQGNITFTSINNDADQICMQALRCPNSRAIRHRLTREKDQLRPTLIQWIINSSQYRAWRDGREIGLLWIKGGAGKGKTMMTIGIIDQLSRLFDDSSSKESPLVTYFFCQNTDDELSSIAAIIKGLILQLVHQEEAVARCLRNYWDINKRTFTHDMSSWRILWNLFWEMLDRCERSQIYIIIDGLDECKDDDVDSFLRMIVRNGLDHPGKIKWLLASRPLDSAERELLTGNDQAQVSLELNHESVAESVRAYVHEKVKELDRRARYNKSLRQEIENRLVTKAEGTFLWVSLVCKQLESVRSEDALGAIQALPSGLPSLYHRVFSQLQVGSPTDVKGSMILLKIMNSTCGPQTSVDPWKLEALASICGLVGKYSSIEENETTVKALVDRCASFLQMHERTVRFSHQSARDFFVSDAGKSLLDSQEQFGQYELAMGYVLFLDRHLKVNLLDFSGPDSSPHEVDLTEAQTTLLRNVAHAATHWLGHFNNAEKTWSKHDKPIEKGVFKSFVQTRFLEWIECLSFSTSLADDESGFYTTMKPLVWPTQWKARVDVIIIHPVEQLMKGDHQGLEFVEDAKNFVYWHHDLITHRPLQIYTSAIIFSSQTSIVRNANLDKLPVWLKEIPRMPEHWAPHGFGPFAFAIDGRLPFVNFDDDLVLKPPHNQTRDQRKTLGNRSGPYSIVTWSPDSGLIASAAMDSTIKVWNAITGQIKLETPHNAESVNAIAITNDAAKIAWSSDKDSVIRLWDSASQQIKILTGHTSSVCSLSFSPNDRQLVSGSVDHTARLWDTATGSHLKTLSGHSDRVGVVTFSPGGHYVASGSDDKTVRLWDTTRGGHIKTLQPLGFMFEVKGVSFSTDGKWIAAACSSPTGIQFWELAKSLNPSKLFWHSLSRYRVAYPDREIRTPFKVRAIQFSPDDRYLATNMRPLWLRGITRSEVPVEPGLRYEQGWVCSGDLRILYLPENALALACDVEGDQVRIGFPDGFIVSFGINLESLARQTFMIR</sequence>
<dbReference type="Gene3D" id="3.40.50.300">
    <property type="entry name" value="P-loop containing nucleotide triphosphate hydrolases"/>
    <property type="match status" value="1"/>
</dbReference>
<dbReference type="PROSITE" id="PS50082">
    <property type="entry name" value="WD_REPEATS_2"/>
    <property type="match status" value="3"/>
</dbReference>
<keyword evidence="1 3" id="KW-0853">WD repeat</keyword>
<dbReference type="PROSITE" id="PS50294">
    <property type="entry name" value="WD_REPEATS_REGION"/>
    <property type="match status" value="3"/>
</dbReference>
<dbReference type="PANTHER" id="PTHR10039">
    <property type="entry name" value="AMELOGENIN"/>
    <property type="match status" value="1"/>
</dbReference>
<evidence type="ECO:0000256" key="2">
    <source>
        <dbReference type="ARBA" id="ARBA00022737"/>
    </source>
</evidence>
<proteinExistence type="predicted"/>
<dbReference type="Gene3D" id="2.130.10.10">
    <property type="entry name" value="YVTN repeat-like/Quinoprotein amine dehydrogenase"/>
    <property type="match status" value="2"/>
</dbReference>
<organism evidence="5 6">
    <name type="scientific">Penicillium brevicompactum</name>
    <dbReference type="NCBI Taxonomy" id="5074"/>
    <lineage>
        <taxon>Eukaryota</taxon>
        <taxon>Fungi</taxon>
        <taxon>Dikarya</taxon>
        <taxon>Ascomycota</taxon>
        <taxon>Pezizomycotina</taxon>
        <taxon>Eurotiomycetes</taxon>
        <taxon>Eurotiomycetidae</taxon>
        <taxon>Eurotiales</taxon>
        <taxon>Aspergillaceae</taxon>
        <taxon>Penicillium</taxon>
    </lineage>
</organism>
<dbReference type="PRINTS" id="PR00320">
    <property type="entry name" value="GPROTEINBRPT"/>
</dbReference>
<evidence type="ECO:0000259" key="4">
    <source>
        <dbReference type="PROSITE" id="PS50837"/>
    </source>
</evidence>
<feature type="repeat" description="WD" evidence="3">
    <location>
        <begin position="811"/>
        <end position="852"/>
    </location>
</feature>
<dbReference type="PROSITE" id="PS00678">
    <property type="entry name" value="WD_REPEATS_1"/>
    <property type="match status" value="1"/>
</dbReference>
<evidence type="ECO:0000313" key="6">
    <source>
        <dbReference type="Proteomes" id="UP001147695"/>
    </source>
</evidence>
<feature type="domain" description="NACHT" evidence="4">
    <location>
        <begin position="83"/>
        <end position="236"/>
    </location>
</feature>
<name>A0A9W9UHS1_PENBR</name>
<dbReference type="CDD" id="cd00200">
    <property type="entry name" value="WD40"/>
    <property type="match status" value="1"/>
</dbReference>
<dbReference type="Pfam" id="PF24883">
    <property type="entry name" value="NPHP3_N"/>
    <property type="match status" value="1"/>
</dbReference>
<gene>
    <name evidence="5" type="ORF">N7452_005764</name>
</gene>
<dbReference type="AlphaFoldDB" id="A0A9W9UHS1"/>
<evidence type="ECO:0000256" key="1">
    <source>
        <dbReference type="ARBA" id="ARBA00022574"/>
    </source>
</evidence>
<feature type="repeat" description="WD" evidence="3">
    <location>
        <begin position="769"/>
        <end position="810"/>
    </location>
</feature>
<reference evidence="5" key="1">
    <citation type="submission" date="2022-12" db="EMBL/GenBank/DDBJ databases">
        <authorList>
            <person name="Petersen C."/>
        </authorList>
    </citation>
    <scope>NUCLEOTIDE SEQUENCE</scope>
    <source>
        <strain evidence="5">IBT 35673</strain>
    </source>
</reference>
<dbReference type="PANTHER" id="PTHR10039:SF14">
    <property type="entry name" value="NACHT DOMAIN-CONTAINING PROTEIN"/>
    <property type="match status" value="1"/>
</dbReference>
<dbReference type="InterPro" id="IPR015943">
    <property type="entry name" value="WD40/YVTN_repeat-like_dom_sf"/>
</dbReference>
<feature type="repeat" description="WD" evidence="3">
    <location>
        <begin position="685"/>
        <end position="726"/>
    </location>
</feature>
<evidence type="ECO:0000256" key="3">
    <source>
        <dbReference type="PROSITE-ProRule" id="PRU00221"/>
    </source>
</evidence>
<dbReference type="PROSITE" id="PS50837">
    <property type="entry name" value="NACHT"/>
    <property type="match status" value="1"/>
</dbReference>
<dbReference type="InterPro" id="IPR007111">
    <property type="entry name" value="NACHT_NTPase"/>
</dbReference>
<dbReference type="SMART" id="SM00320">
    <property type="entry name" value="WD40"/>
    <property type="match status" value="5"/>
</dbReference>
<reference evidence="5" key="2">
    <citation type="journal article" date="2023" name="IMA Fungus">
        <title>Comparative genomic study of the Penicillium genus elucidates a diverse pangenome and 15 lateral gene transfer events.</title>
        <authorList>
            <person name="Petersen C."/>
            <person name="Sorensen T."/>
            <person name="Nielsen M.R."/>
            <person name="Sondergaard T.E."/>
            <person name="Sorensen J.L."/>
            <person name="Fitzpatrick D.A."/>
            <person name="Frisvad J.C."/>
            <person name="Nielsen K.L."/>
        </authorList>
    </citation>
    <scope>NUCLEOTIDE SEQUENCE</scope>
    <source>
        <strain evidence="5">IBT 35673</strain>
    </source>
</reference>
<dbReference type="InterPro" id="IPR056884">
    <property type="entry name" value="NPHP3-like_N"/>
</dbReference>
<dbReference type="InterPro" id="IPR036322">
    <property type="entry name" value="WD40_repeat_dom_sf"/>
</dbReference>
<dbReference type="Pfam" id="PF00400">
    <property type="entry name" value="WD40"/>
    <property type="match status" value="4"/>
</dbReference>
<dbReference type="SUPFAM" id="SSF52540">
    <property type="entry name" value="P-loop containing nucleoside triphosphate hydrolases"/>
    <property type="match status" value="1"/>
</dbReference>
<evidence type="ECO:0000313" key="5">
    <source>
        <dbReference type="EMBL" id="KAJ5339036.1"/>
    </source>
</evidence>
<dbReference type="InterPro" id="IPR001680">
    <property type="entry name" value="WD40_rpt"/>
</dbReference>
<accession>A0A9W9UHS1</accession>